<dbReference type="STRING" id="1962155.B1813_08990"/>
<dbReference type="EMBL" id="MWIH01000005">
    <property type="protein sequence ID" value="OQO92341.1"/>
    <property type="molecule type" value="Genomic_DNA"/>
</dbReference>
<gene>
    <name evidence="2" type="ORF">B1813_08990</name>
</gene>
<accession>A0A1V9A5I7</accession>
<dbReference type="Proteomes" id="UP000192591">
    <property type="component" value="Unassembled WGS sequence"/>
</dbReference>
<proteinExistence type="predicted"/>
<dbReference type="InterPro" id="IPR027843">
    <property type="entry name" value="DUF4440"/>
</dbReference>
<evidence type="ECO:0000313" key="3">
    <source>
        <dbReference type="Proteomes" id="UP000192591"/>
    </source>
</evidence>
<dbReference type="SUPFAM" id="SSF54427">
    <property type="entry name" value="NTF2-like"/>
    <property type="match status" value="1"/>
</dbReference>
<organism evidence="2 3">
    <name type="scientific">Saccharomonospora piscinae</name>
    <dbReference type="NCBI Taxonomy" id="687388"/>
    <lineage>
        <taxon>Bacteria</taxon>
        <taxon>Bacillati</taxon>
        <taxon>Actinomycetota</taxon>
        <taxon>Actinomycetes</taxon>
        <taxon>Pseudonocardiales</taxon>
        <taxon>Pseudonocardiaceae</taxon>
        <taxon>Saccharomonospora</taxon>
    </lineage>
</organism>
<evidence type="ECO:0000259" key="1">
    <source>
        <dbReference type="Pfam" id="PF14534"/>
    </source>
</evidence>
<keyword evidence="3" id="KW-1185">Reference proteome</keyword>
<dbReference type="InterPro" id="IPR011944">
    <property type="entry name" value="Steroid_delta5-4_isomerase"/>
</dbReference>
<dbReference type="AlphaFoldDB" id="A0A1V9A5I7"/>
<dbReference type="Pfam" id="PF14534">
    <property type="entry name" value="DUF4440"/>
    <property type="match status" value="1"/>
</dbReference>
<name>A0A1V9A5I7_SACPI</name>
<protein>
    <submittedName>
        <fullName evidence="2">DUF4440 domain-containing protein</fullName>
    </submittedName>
</protein>
<dbReference type="Gene3D" id="3.10.450.50">
    <property type="match status" value="1"/>
</dbReference>
<dbReference type="RefSeq" id="WP_081191416.1">
    <property type="nucleotide sequence ID" value="NZ_MWIH01000005.1"/>
</dbReference>
<evidence type="ECO:0000313" key="2">
    <source>
        <dbReference type="EMBL" id="OQO92341.1"/>
    </source>
</evidence>
<feature type="domain" description="DUF4440" evidence="1">
    <location>
        <begin position="20"/>
        <end position="131"/>
    </location>
</feature>
<comment type="caution">
    <text evidence="2">The sequence shown here is derived from an EMBL/GenBank/DDBJ whole genome shotgun (WGS) entry which is preliminary data.</text>
</comment>
<dbReference type="InterPro" id="IPR032710">
    <property type="entry name" value="NTF2-like_dom_sf"/>
</dbReference>
<sequence length="144" mass="15549">MRTTPPTIDLAAEVGDVEAIRQIIADAETAYNTNDAELLTAPFAGNATVVNAMGMILSGREAIVENTRAGLAGFLRDQYASYDMLDVRFVSPGVALAYKGAREARADGTPLGEEHVMIVLYVLVKQDGHWWTVARQNTLVLSPV</sequence>
<reference evidence="2 3" key="1">
    <citation type="submission" date="2017-02" db="EMBL/GenBank/DDBJ databases">
        <title>Draft genome of Saccharomonospora sp. 154.</title>
        <authorList>
            <person name="Alonso-Carmona G.S."/>
            <person name="De La Haba R."/>
            <person name="Vera-Gargallo B."/>
            <person name="Sandoval-Trujillo A.H."/>
            <person name="Ramirez-Duran N."/>
            <person name="Ventosa A."/>
        </authorList>
    </citation>
    <scope>NUCLEOTIDE SEQUENCE [LARGE SCALE GENOMIC DNA]</scope>
    <source>
        <strain evidence="2 3">LRS4.154</strain>
    </source>
</reference>
<dbReference type="NCBIfam" id="TIGR02246">
    <property type="entry name" value="SgcJ/EcaC family oxidoreductase"/>
    <property type="match status" value="1"/>
</dbReference>